<dbReference type="AlphaFoldDB" id="A0A4Q7XB03"/>
<evidence type="ECO:0000313" key="3">
    <source>
        <dbReference type="Proteomes" id="UP000292027"/>
    </source>
</evidence>
<evidence type="ECO:0000256" key="1">
    <source>
        <dbReference type="SAM" id="MobiDB-lite"/>
    </source>
</evidence>
<accession>A0A4Q7XB03</accession>
<comment type="caution">
    <text evidence="2">The sequence shown here is derived from an EMBL/GenBank/DDBJ whole genome shotgun (WGS) entry which is preliminary data.</text>
</comment>
<dbReference type="Proteomes" id="UP000292027">
    <property type="component" value="Unassembled WGS sequence"/>
</dbReference>
<keyword evidence="3" id="KW-1185">Reference proteome</keyword>
<feature type="region of interest" description="Disordered" evidence="1">
    <location>
        <begin position="30"/>
        <end position="63"/>
    </location>
</feature>
<evidence type="ECO:0000313" key="2">
    <source>
        <dbReference type="EMBL" id="RZU20301.1"/>
    </source>
</evidence>
<proteinExistence type="predicted"/>
<organism evidence="2 3">
    <name type="scientific">Kribbella rubisoli</name>
    <dbReference type="NCBI Taxonomy" id="3075929"/>
    <lineage>
        <taxon>Bacteria</taxon>
        <taxon>Bacillati</taxon>
        <taxon>Actinomycetota</taxon>
        <taxon>Actinomycetes</taxon>
        <taxon>Propionibacteriales</taxon>
        <taxon>Kribbellaceae</taxon>
        <taxon>Kribbella</taxon>
    </lineage>
</organism>
<name>A0A4Q7XB03_9ACTN</name>
<protein>
    <submittedName>
        <fullName evidence="2">Uncharacterized protein</fullName>
    </submittedName>
</protein>
<dbReference type="EMBL" id="SHKR01000011">
    <property type="protein sequence ID" value="RZU20301.1"/>
    <property type="molecule type" value="Genomic_DNA"/>
</dbReference>
<reference evidence="2 3" key="1">
    <citation type="journal article" date="2015" name="Stand. Genomic Sci.">
        <title>Genomic Encyclopedia of Bacterial and Archaeal Type Strains, Phase III: the genomes of soil and plant-associated and newly described type strains.</title>
        <authorList>
            <person name="Whitman W.B."/>
            <person name="Woyke T."/>
            <person name="Klenk H.P."/>
            <person name="Zhou Y."/>
            <person name="Lilburn T.G."/>
            <person name="Beck B.J."/>
            <person name="De Vos P."/>
            <person name="Vandamme P."/>
            <person name="Eisen J.A."/>
            <person name="Garrity G."/>
            <person name="Hugenholtz P."/>
            <person name="Kyrpides N.C."/>
        </authorList>
    </citation>
    <scope>NUCLEOTIDE SEQUENCE [LARGE SCALE GENOMIC DNA]</scope>
    <source>
        <strain evidence="2 3">VKM Ac-2540</strain>
    </source>
</reference>
<gene>
    <name evidence="2" type="ORF">EV645_2532</name>
</gene>
<sequence length="571" mass="62255">MLRREHGPCVIHRTRALDCGGLVPDGNLTKVTKSPRGRDGRRSHLRLVPDPGEPHGPTAGVDIDTTPSVAVLETLLETLSLDLAAVPAALHPVIAEASVARSASMLADQLWPAGRPDEIGEVERFFWADAARVLGERRDLESFVLLTSLARTVGPAGRLPLQRAHVSRLRTQDAVPEWVTRIAGFRLTSAIVSEDITGDGLSVVLDYDDEQHPHTVVVFIDNNLGAIVKDVFVGPPVDRVLEAYQRGGRVTIRTVRPSTAAGIILQALGETRDYDEPPVSEDFEFFTDLLVNRLTQLPERPIRPPIRPLLSPRQRDQLVEEFLETAPPLPEDAADIVRLWIDHAVDHTVGGPLRVSAVLVELFLAHWLPRKVLADSTYFDAVPVVVKAWLRFAGDRTQLPLDAIDEAVDAVDVWQPALEAAAMVDPVGSKPGERVFLDDTTNDLEDAYRALAGLGSPPQPDLRGLDNSQAATLSVLAPHAWLMAGETLGTAYAADAFDIAERLVRDAPDLLAKARLSTWPRAIVWLLAHRHRLVGPGETLTPYALATDLSSSPATLRKTAKLLTDTLILPL</sequence>